<protein>
    <submittedName>
        <fullName evidence="2">Glycosyltransferase family 2 protein</fullName>
    </submittedName>
</protein>
<evidence type="ECO:0000313" key="2">
    <source>
        <dbReference type="EMBL" id="MBL0405070.1"/>
    </source>
</evidence>
<comment type="caution">
    <text evidence="2">The sequence shown here is derived from an EMBL/GenBank/DDBJ whole genome shotgun (WGS) entry which is preliminary data.</text>
</comment>
<dbReference type="Proteomes" id="UP000605848">
    <property type="component" value="Unassembled WGS sequence"/>
</dbReference>
<evidence type="ECO:0000313" key="3">
    <source>
        <dbReference type="Proteomes" id="UP000605848"/>
    </source>
</evidence>
<dbReference type="InterPro" id="IPR050256">
    <property type="entry name" value="Glycosyltransferase_2"/>
</dbReference>
<reference evidence="2" key="1">
    <citation type="submission" date="2021-01" db="EMBL/GenBank/DDBJ databases">
        <title>Microvirga sp.</title>
        <authorList>
            <person name="Kim M.K."/>
        </authorList>
    </citation>
    <scope>NUCLEOTIDE SEQUENCE</scope>
    <source>
        <strain evidence="2">5420S-16</strain>
    </source>
</reference>
<dbReference type="EMBL" id="JAEQMY010000017">
    <property type="protein sequence ID" value="MBL0405070.1"/>
    <property type="molecule type" value="Genomic_DNA"/>
</dbReference>
<dbReference type="SUPFAM" id="SSF53448">
    <property type="entry name" value="Nucleotide-diphospho-sugar transferases"/>
    <property type="match status" value="1"/>
</dbReference>
<evidence type="ECO:0000259" key="1">
    <source>
        <dbReference type="Pfam" id="PF00535"/>
    </source>
</evidence>
<organism evidence="2 3">
    <name type="scientific">Microvirga aerilata</name>
    <dbReference type="NCBI Taxonomy" id="670292"/>
    <lineage>
        <taxon>Bacteria</taxon>
        <taxon>Pseudomonadati</taxon>
        <taxon>Pseudomonadota</taxon>
        <taxon>Alphaproteobacteria</taxon>
        <taxon>Hyphomicrobiales</taxon>
        <taxon>Methylobacteriaceae</taxon>
        <taxon>Microvirga</taxon>
    </lineage>
</organism>
<dbReference type="RefSeq" id="WP_202060394.1">
    <property type="nucleotide sequence ID" value="NZ_JAEQMY010000017.1"/>
</dbReference>
<name>A0A936ZC55_9HYPH</name>
<dbReference type="Gene3D" id="3.90.550.10">
    <property type="entry name" value="Spore Coat Polysaccharide Biosynthesis Protein SpsA, Chain A"/>
    <property type="match status" value="1"/>
</dbReference>
<dbReference type="AlphaFoldDB" id="A0A936ZC55"/>
<gene>
    <name evidence="2" type="ORF">JKG68_13920</name>
</gene>
<sequence length="267" mass="29756">MTERQPTPTPSDWAVPNHEQIELRPRSKRYALVIPVINEGERIRNQLRAIQDLRLPVDVVVADGGSTDGSVDTAFLRDVDVNALLIKRGSGRLSAQLRMAYAWALARGYEGIITVDGNGKDGVEAISRFITALDDGYDIIQGSRYKPGGEAVNTPFDRWIAGKFIHAPLISLGARFRFTDTTNGFRGYSAKALLDPRVAPFRDVFLNYNLLFYLSVRIPQLGYKACEVPVSRRYPRSGKTPTKIAGFRGRFAMFGELFEAVRGTFNP</sequence>
<feature type="domain" description="Glycosyltransferase 2-like" evidence="1">
    <location>
        <begin position="32"/>
        <end position="184"/>
    </location>
</feature>
<dbReference type="Pfam" id="PF00535">
    <property type="entry name" value="Glycos_transf_2"/>
    <property type="match status" value="1"/>
</dbReference>
<accession>A0A936ZC55</accession>
<dbReference type="InterPro" id="IPR029044">
    <property type="entry name" value="Nucleotide-diphossugar_trans"/>
</dbReference>
<keyword evidence="3" id="KW-1185">Reference proteome</keyword>
<proteinExistence type="predicted"/>
<dbReference type="CDD" id="cd04179">
    <property type="entry name" value="DPM_DPG-synthase_like"/>
    <property type="match status" value="1"/>
</dbReference>
<dbReference type="InterPro" id="IPR001173">
    <property type="entry name" value="Glyco_trans_2-like"/>
</dbReference>
<dbReference type="PANTHER" id="PTHR48090">
    <property type="entry name" value="UNDECAPRENYL-PHOSPHATE 4-DEOXY-4-FORMAMIDO-L-ARABINOSE TRANSFERASE-RELATED"/>
    <property type="match status" value="1"/>
</dbReference>